<dbReference type="EMBL" id="SPLM01000146">
    <property type="protein sequence ID" value="TMW56046.1"/>
    <property type="molecule type" value="Genomic_DNA"/>
</dbReference>
<name>A0A8K1C3W8_PYTOL</name>
<evidence type="ECO:0000313" key="2">
    <source>
        <dbReference type="EMBL" id="TMW56046.1"/>
    </source>
</evidence>
<gene>
    <name evidence="2" type="ORF">Poli38472_008694</name>
</gene>
<dbReference type="Gene3D" id="3.40.50.1820">
    <property type="entry name" value="alpha/beta hydrolase"/>
    <property type="match status" value="1"/>
</dbReference>
<feature type="domain" description="AB hydrolase-1" evidence="1">
    <location>
        <begin position="6"/>
        <end position="288"/>
    </location>
</feature>
<accession>A0A8K1C3W8</accession>
<dbReference type="AlphaFoldDB" id="A0A8K1C3W8"/>
<sequence>MERTVLLFCHAVSLNGTAWNPIIRRVASSPLLQRFPCEIVTFDYRYHGANHDFSDLGKISFLNGDKKAPRADHDLRLWTSWGAEELEIIVGRLRADDDKLSRKTRIIGIGHSLGASSLIKLEILRPGLLDGIIAFEPVCNCEFMPVDANALITMMVANTLRKQDKWNTWDEVLQHFSSAKHYSRWDKEAIAAFLESGVIQAPDGSYRLACPPSQEAAAYCHTMLRFTEEDHQRMRCKVFYEHGEHTKLFSPEITLDITKSVRDKVIVAPAVKDAGHLITVENPAACAERILADLREFPAFQSNRVTSRM</sequence>
<reference evidence="2" key="1">
    <citation type="submission" date="2019-03" db="EMBL/GenBank/DDBJ databases">
        <title>Long read genome sequence of the mycoparasitic Pythium oligandrum ATCC 38472 isolated from sugarbeet rhizosphere.</title>
        <authorList>
            <person name="Gaulin E."/>
        </authorList>
    </citation>
    <scope>NUCLEOTIDE SEQUENCE</scope>
    <source>
        <strain evidence="2">ATCC 38472_TT</strain>
    </source>
</reference>
<dbReference type="Pfam" id="PF12697">
    <property type="entry name" value="Abhydrolase_6"/>
    <property type="match status" value="1"/>
</dbReference>
<proteinExistence type="predicted"/>
<protein>
    <recommendedName>
        <fullName evidence="1">AB hydrolase-1 domain-containing protein</fullName>
    </recommendedName>
</protein>
<comment type="caution">
    <text evidence="2">The sequence shown here is derived from an EMBL/GenBank/DDBJ whole genome shotgun (WGS) entry which is preliminary data.</text>
</comment>
<evidence type="ECO:0000259" key="1">
    <source>
        <dbReference type="Pfam" id="PF12697"/>
    </source>
</evidence>
<dbReference type="InterPro" id="IPR029058">
    <property type="entry name" value="AB_hydrolase_fold"/>
</dbReference>
<dbReference type="Proteomes" id="UP000794436">
    <property type="component" value="Unassembled WGS sequence"/>
</dbReference>
<dbReference type="OrthoDB" id="94039at2759"/>
<keyword evidence="3" id="KW-1185">Reference proteome</keyword>
<organism evidence="2 3">
    <name type="scientific">Pythium oligandrum</name>
    <name type="common">Mycoparasitic fungus</name>
    <dbReference type="NCBI Taxonomy" id="41045"/>
    <lineage>
        <taxon>Eukaryota</taxon>
        <taxon>Sar</taxon>
        <taxon>Stramenopiles</taxon>
        <taxon>Oomycota</taxon>
        <taxon>Peronosporomycetes</taxon>
        <taxon>Pythiales</taxon>
        <taxon>Pythiaceae</taxon>
        <taxon>Pythium</taxon>
    </lineage>
</organism>
<dbReference type="SUPFAM" id="SSF53474">
    <property type="entry name" value="alpha/beta-Hydrolases"/>
    <property type="match status" value="1"/>
</dbReference>
<dbReference type="InterPro" id="IPR000073">
    <property type="entry name" value="AB_hydrolase_1"/>
</dbReference>
<evidence type="ECO:0000313" key="3">
    <source>
        <dbReference type="Proteomes" id="UP000794436"/>
    </source>
</evidence>